<dbReference type="PROSITE" id="PS51649">
    <property type="entry name" value="NPH3"/>
    <property type="match status" value="1"/>
</dbReference>
<dbReference type="OrthoDB" id="624345at2759"/>
<dbReference type="InParanoid" id="A0A200QFU9"/>
<keyword evidence="8" id="KW-1185">Reference proteome</keyword>
<dbReference type="Pfam" id="PF03000">
    <property type="entry name" value="NPH3"/>
    <property type="match status" value="1"/>
</dbReference>
<protein>
    <submittedName>
        <fullName evidence="7">BTB/POZ-like</fullName>
    </submittedName>
</protein>
<feature type="region of interest" description="Disordered" evidence="4">
    <location>
        <begin position="495"/>
        <end position="533"/>
    </location>
</feature>
<gene>
    <name evidence="7" type="ORF">BVC80_897g33</name>
</gene>
<sequence length="628" mass="70101">MKFMKLGSKPDSFQADGNDVRYVAAELATDIIINVGDVKFYLHKFPLLSKSAHLQKLVATTNESNDEVHIPDIPGGSAAFEICAKFCYGMKVTLNAYNVVTARCAAEYLEMQETVEKGNLIYKIDVFLNSSILRSWKDSIIVLQTTKSLLPWTEDLKIVSRCIDSIASNASIDPSKVEWSYTYNRKKLPSENGIEPEWNGVKKQQTVPKDWWVEDLCELEIDFFKRVILKIKTKGRISNDVIGEALKTYALKRLPSFSKGLVQAVDLLKYKSLVETIVWLLPIESGSVPCSFLLKLLKAAILLDAGEMGKKELVRRIGRQLEEALVTDLLIPAPAGDIMLYDVDVIQSIVEEFAMQEQGILSVQPLGEEELQEIRSPTFISDTSKLAVAKLVDGYLAEISRDRNLPLSKFVALADLVSGFPRPVHDRLYRAIDMYLKEHPAMSKSERKKICRLMNCKKLSVDASMHAVQNERLPLRVVVQVLFFEQIRASKSSNGTVKPDLPGHLRTLLPRENGGSHGSSRTATTNTEEDWDSVPTVDELKVLKGELASLKLGSRSLKNEDKNRNSLEKAAAVKVQGILATKKIFTKLWSSKGGQDENSSSDTSESPGSTNKEEDISTPSRNRRYSVS</sequence>
<reference evidence="7 8" key="1">
    <citation type="journal article" date="2017" name="Mol. Plant">
        <title>The Genome of Medicinal Plant Macleaya cordata Provides New Insights into Benzylisoquinoline Alkaloids Metabolism.</title>
        <authorList>
            <person name="Liu X."/>
            <person name="Liu Y."/>
            <person name="Huang P."/>
            <person name="Ma Y."/>
            <person name="Qing Z."/>
            <person name="Tang Q."/>
            <person name="Cao H."/>
            <person name="Cheng P."/>
            <person name="Zheng Y."/>
            <person name="Yuan Z."/>
            <person name="Zhou Y."/>
            <person name="Liu J."/>
            <person name="Tang Z."/>
            <person name="Zhuo Y."/>
            <person name="Zhang Y."/>
            <person name="Yu L."/>
            <person name="Huang J."/>
            <person name="Yang P."/>
            <person name="Peng Q."/>
            <person name="Zhang J."/>
            <person name="Jiang W."/>
            <person name="Zhang Z."/>
            <person name="Lin K."/>
            <person name="Ro D.K."/>
            <person name="Chen X."/>
            <person name="Xiong X."/>
            <person name="Shang Y."/>
            <person name="Huang S."/>
            <person name="Zeng J."/>
        </authorList>
    </citation>
    <scope>NUCLEOTIDE SEQUENCE [LARGE SCALE GENOMIC DNA]</scope>
    <source>
        <strain evidence="8">cv. BLH2017</strain>
        <tissue evidence="7">Root</tissue>
    </source>
</reference>
<feature type="domain" description="NPH3" evidence="6">
    <location>
        <begin position="210"/>
        <end position="488"/>
    </location>
</feature>
<feature type="domain" description="BTB" evidence="5">
    <location>
        <begin position="29"/>
        <end position="96"/>
    </location>
</feature>
<evidence type="ECO:0000259" key="6">
    <source>
        <dbReference type="PROSITE" id="PS51649"/>
    </source>
</evidence>
<comment type="pathway">
    <text evidence="1">Protein modification; protein ubiquitination.</text>
</comment>
<evidence type="ECO:0000256" key="3">
    <source>
        <dbReference type="PROSITE-ProRule" id="PRU00982"/>
    </source>
</evidence>
<dbReference type="Proteomes" id="UP000195402">
    <property type="component" value="Unassembled WGS sequence"/>
</dbReference>
<evidence type="ECO:0000256" key="4">
    <source>
        <dbReference type="SAM" id="MobiDB-lite"/>
    </source>
</evidence>
<dbReference type="STRING" id="56857.A0A200QFU9"/>
<dbReference type="InterPro" id="IPR043454">
    <property type="entry name" value="NPH3/RPT2-like"/>
</dbReference>
<dbReference type="PROSITE" id="PS50097">
    <property type="entry name" value="BTB"/>
    <property type="match status" value="1"/>
</dbReference>
<feature type="compositionally biased region" description="Low complexity" evidence="4">
    <location>
        <begin position="596"/>
        <end position="610"/>
    </location>
</feature>
<dbReference type="UniPathway" id="UPA00143"/>
<dbReference type="Gene3D" id="3.30.710.10">
    <property type="entry name" value="Potassium Channel Kv1.1, Chain A"/>
    <property type="match status" value="1"/>
</dbReference>
<dbReference type="InterPro" id="IPR011333">
    <property type="entry name" value="SKP1/BTB/POZ_sf"/>
</dbReference>
<feature type="region of interest" description="Disordered" evidence="4">
    <location>
        <begin position="589"/>
        <end position="628"/>
    </location>
</feature>
<dbReference type="AlphaFoldDB" id="A0A200QFU9"/>
<evidence type="ECO:0000256" key="1">
    <source>
        <dbReference type="ARBA" id="ARBA00004906"/>
    </source>
</evidence>
<organism evidence="7 8">
    <name type="scientific">Macleaya cordata</name>
    <name type="common">Five-seeded plume-poppy</name>
    <name type="synonym">Bocconia cordata</name>
    <dbReference type="NCBI Taxonomy" id="56857"/>
    <lineage>
        <taxon>Eukaryota</taxon>
        <taxon>Viridiplantae</taxon>
        <taxon>Streptophyta</taxon>
        <taxon>Embryophyta</taxon>
        <taxon>Tracheophyta</taxon>
        <taxon>Spermatophyta</taxon>
        <taxon>Magnoliopsida</taxon>
        <taxon>Ranunculales</taxon>
        <taxon>Papaveraceae</taxon>
        <taxon>Papaveroideae</taxon>
        <taxon>Macleaya</taxon>
    </lineage>
</organism>
<dbReference type="PANTHER" id="PTHR32370">
    <property type="entry name" value="OS12G0117600 PROTEIN"/>
    <property type="match status" value="1"/>
</dbReference>
<name>A0A200QFU9_MACCD</name>
<dbReference type="Pfam" id="PF00651">
    <property type="entry name" value="BTB"/>
    <property type="match status" value="1"/>
</dbReference>
<dbReference type="InterPro" id="IPR027356">
    <property type="entry name" value="NPH3_dom"/>
</dbReference>
<evidence type="ECO:0000256" key="2">
    <source>
        <dbReference type="ARBA" id="ARBA00022786"/>
    </source>
</evidence>
<dbReference type="CDD" id="cd18312">
    <property type="entry name" value="BTB_POZ_NPY3-like"/>
    <property type="match status" value="1"/>
</dbReference>
<dbReference type="GO" id="GO:0016567">
    <property type="term" value="P:protein ubiquitination"/>
    <property type="evidence" value="ECO:0007669"/>
    <property type="project" value="UniProtKB-UniPathway"/>
</dbReference>
<dbReference type="OMA" id="SGNDSPW"/>
<keyword evidence="2" id="KW-0833">Ubl conjugation pathway</keyword>
<dbReference type="EMBL" id="MVGT01002135">
    <property type="protein sequence ID" value="OVA09326.1"/>
    <property type="molecule type" value="Genomic_DNA"/>
</dbReference>
<proteinExistence type="inferred from homology"/>
<comment type="similarity">
    <text evidence="3">Belongs to the NPH3 family.</text>
</comment>
<evidence type="ECO:0000313" key="7">
    <source>
        <dbReference type="EMBL" id="OVA09326.1"/>
    </source>
</evidence>
<evidence type="ECO:0000259" key="5">
    <source>
        <dbReference type="PROSITE" id="PS50097"/>
    </source>
</evidence>
<dbReference type="InterPro" id="IPR000210">
    <property type="entry name" value="BTB/POZ_dom"/>
</dbReference>
<comment type="caution">
    <text evidence="7">The sequence shown here is derived from an EMBL/GenBank/DDBJ whole genome shotgun (WGS) entry which is preliminary data.</text>
</comment>
<evidence type="ECO:0000313" key="8">
    <source>
        <dbReference type="Proteomes" id="UP000195402"/>
    </source>
</evidence>
<dbReference type="SUPFAM" id="SSF54695">
    <property type="entry name" value="POZ domain"/>
    <property type="match status" value="1"/>
</dbReference>
<accession>A0A200QFU9</accession>
<dbReference type="FunCoup" id="A0A200QFU9">
    <property type="interactions" value="7"/>
</dbReference>